<organism evidence="5">
    <name type="scientific">Mucor ambiguus</name>
    <dbReference type="NCBI Taxonomy" id="91626"/>
    <lineage>
        <taxon>Eukaryota</taxon>
        <taxon>Fungi</taxon>
        <taxon>Fungi incertae sedis</taxon>
        <taxon>Mucoromycota</taxon>
        <taxon>Mucoromycotina</taxon>
        <taxon>Mucoromycetes</taxon>
        <taxon>Mucorales</taxon>
        <taxon>Mucorineae</taxon>
        <taxon>Mucoraceae</taxon>
        <taxon>Mucor</taxon>
    </lineage>
</organism>
<evidence type="ECO:0000313" key="5">
    <source>
        <dbReference type="EMBL" id="GAN04432.1"/>
    </source>
</evidence>
<dbReference type="SMART" id="SM00353">
    <property type="entry name" value="HLH"/>
    <property type="match status" value="1"/>
</dbReference>
<feature type="compositionally biased region" description="Low complexity" evidence="3">
    <location>
        <begin position="53"/>
        <end position="66"/>
    </location>
</feature>
<proteinExistence type="predicted"/>
<reference evidence="5" key="1">
    <citation type="submission" date="2014-09" db="EMBL/GenBank/DDBJ databases">
        <title>Draft genome sequence of an oleaginous Mucoromycotina fungus Mucor ambiguus NBRC6742.</title>
        <authorList>
            <person name="Takeda I."/>
            <person name="Yamane N."/>
            <person name="Morita T."/>
            <person name="Tamano K."/>
            <person name="Machida M."/>
            <person name="Baker S."/>
            <person name="Koike H."/>
        </authorList>
    </citation>
    <scope>NUCLEOTIDE SEQUENCE</scope>
    <source>
        <strain evidence="5">NBRC 6742</strain>
    </source>
</reference>
<dbReference type="InterPro" id="IPR036638">
    <property type="entry name" value="HLH_DNA-bd_sf"/>
</dbReference>
<evidence type="ECO:0000313" key="6">
    <source>
        <dbReference type="Proteomes" id="UP000053815"/>
    </source>
</evidence>
<feature type="compositionally biased region" description="Polar residues" evidence="3">
    <location>
        <begin position="1"/>
        <end position="18"/>
    </location>
</feature>
<feature type="region of interest" description="Disordered" evidence="3">
    <location>
        <begin position="1"/>
        <end position="154"/>
    </location>
</feature>
<dbReference type="OrthoDB" id="8964853at2759"/>
<evidence type="ECO:0000256" key="3">
    <source>
        <dbReference type="SAM" id="MobiDB-lite"/>
    </source>
</evidence>
<dbReference type="PANTHER" id="PTHR10328">
    <property type="entry name" value="PROTEIN MAX MYC-ASSOCIATED FACTOR X"/>
    <property type="match status" value="1"/>
</dbReference>
<accession>A0A0C9MMN9</accession>
<dbReference type="Gene3D" id="4.10.280.10">
    <property type="entry name" value="Helix-loop-helix DNA-binding domain"/>
    <property type="match status" value="1"/>
</dbReference>
<dbReference type="EMBL" id="DF836352">
    <property type="protein sequence ID" value="GAN04432.1"/>
    <property type="molecule type" value="Genomic_DNA"/>
</dbReference>
<dbReference type="SUPFAM" id="SSF47459">
    <property type="entry name" value="HLH, helix-loop-helix DNA-binding domain"/>
    <property type="match status" value="1"/>
</dbReference>
<name>A0A0C9MMN9_9FUNG</name>
<feature type="domain" description="BHLH" evidence="4">
    <location>
        <begin position="149"/>
        <end position="200"/>
    </location>
</feature>
<dbReference type="GO" id="GO:0003700">
    <property type="term" value="F:DNA-binding transcription factor activity"/>
    <property type="evidence" value="ECO:0007669"/>
    <property type="project" value="TreeGrafter"/>
</dbReference>
<dbReference type="GO" id="GO:0090575">
    <property type="term" value="C:RNA polymerase II transcription regulator complex"/>
    <property type="evidence" value="ECO:0007669"/>
    <property type="project" value="TreeGrafter"/>
</dbReference>
<dbReference type="PROSITE" id="PS50888">
    <property type="entry name" value="BHLH"/>
    <property type="match status" value="1"/>
</dbReference>
<feature type="compositionally biased region" description="Low complexity" evidence="3">
    <location>
        <begin position="113"/>
        <end position="125"/>
    </location>
</feature>
<dbReference type="STRING" id="91626.A0A0C9MMN9"/>
<keyword evidence="6" id="KW-1185">Reference proteome</keyword>
<dbReference type="Proteomes" id="UP000053815">
    <property type="component" value="Unassembled WGS sequence"/>
</dbReference>
<protein>
    <recommendedName>
        <fullName evidence="4">BHLH domain-containing protein</fullName>
    </recommendedName>
</protein>
<dbReference type="PANTHER" id="PTHR10328:SF15">
    <property type="entry name" value="BHLH TRANSCRIPTION FACTOR"/>
    <property type="match status" value="1"/>
</dbReference>
<keyword evidence="2" id="KW-0539">Nucleus</keyword>
<evidence type="ECO:0000256" key="2">
    <source>
        <dbReference type="ARBA" id="ARBA00023242"/>
    </source>
</evidence>
<dbReference type="GO" id="GO:0046983">
    <property type="term" value="F:protein dimerization activity"/>
    <property type="evidence" value="ECO:0007669"/>
    <property type="project" value="InterPro"/>
</dbReference>
<sequence length="250" mass="28560">MDTLTSHYMNGNNNNRSNELVAPTANHPLRLPDPFTSNSSSNNHSPAGSQQNSRSPSPSSCLFRPSPLDHRPDLTGRQTWRRRESLPSIAYITQQTEDPMVRRHSIANRPTCSSSTAAASAATTAHTLPSPFSQERRHSTNGSYSRSPELRVSHKLAERKRRKEMKDLFDDLRELLPMDKSIKSSKWEILSKGKRFIVNSKGFGLRDWLIPYELAVEYIDRLREKEIRSLHEKEELQRELAQLKGSLSFH</sequence>
<dbReference type="GO" id="GO:0003677">
    <property type="term" value="F:DNA binding"/>
    <property type="evidence" value="ECO:0007669"/>
    <property type="project" value="UniProtKB-KW"/>
</dbReference>
<evidence type="ECO:0000256" key="1">
    <source>
        <dbReference type="ARBA" id="ARBA00023125"/>
    </source>
</evidence>
<dbReference type="AlphaFoldDB" id="A0A0C9MMN9"/>
<dbReference type="Pfam" id="PF00010">
    <property type="entry name" value="HLH"/>
    <property type="match status" value="1"/>
</dbReference>
<evidence type="ECO:0000259" key="4">
    <source>
        <dbReference type="PROSITE" id="PS50888"/>
    </source>
</evidence>
<gene>
    <name evidence="5" type="ORF">MAM1_0063c03892</name>
</gene>
<keyword evidence="1" id="KW-0238">DNA-binding</keyword>
<dbReference type="GO" id="GO:0045944">
    <property type="term" value="P:positive regulation of transcription by RNA polymerase II"/>
    <property type="evidence" value="ECO:0007669"/>
    <property type="project" value="TreeGrafter"/>
</dbReference>
<dbReference type="InterPro" id="IPR011598">
    <property type="entry name" value="bHLH_dom"/>
</dbReference>
<feature type="compositionally biased region" description="Polar residues" evidence="3">
    <location>
        <begin position="35"/>
        <end position="52"/>
    </location>
</feature>